<feature type="signal peptide" evidence="1">
    <location>
        <begin position="1"/>
        <end position="28"/>
    </location>
</feature>
<dbReference type="InterPro" id="IPR039743">
    <property type="entry name" value="6GAL/EXGAL"/>
</dbReference>
<dbReference type="Proteomes" id="UP001597361">
    <property type="component" value="Unassembled WGS sequence"/>
</dbReference>
<gene>
    <name evidence="4" type="ORF">ACFSKL_03760</name>
</gene>
<dbReference type="InterPro" id="IPR033452">
    <property type="entry name" value="GH30_C"/>
</dbReference>
<dbReference type="InterPro" id="IPR013780">
    <property type="entry name" value="Glyco_hydro_b"/>
</dbReference>
<dbReference type="InterPro" id="IPR039514">
    <property type="entry name" value="6GAL-like"/>
</dbReference>
<proteinExistence type="predicted"/>
<name>A0ABW4VIH1_9BACT</name>
<evidence type="ECO:0000256" key="1">
    <source>
        <dbReference type="SAM" id="SignalP"/>
    </source>
</evidence>
<feature type="domain" description="Endo-beta-1,6-galactanase-like" evidence="2">
    <location>
        <begin position="45"/>
        <end position="405"/>
    </location>
</feature>
<dbReference type="GO" id="GO:0016787">
    <property type="term" value="F:hydrolase activity"/>
    <property type="evidence" value="ECO:0007669"/>
    <property type="project" value="UniProtKB-KW"/>
</dbReference>
<dbReference type="Gene3D" id="3.20.20.80">
    <property type="entry name" value="Glycosidases"/>
    <property type="match status" value="1"/>
</dbReference>
<protein>
    <submittedName>
        <fullName evidence="4">Glycoside hydrolase</fullName>
    </submittedName>
</protein>
<evidence type="ECO:0000313" key="5">
    <source>
        <dbReference type="Proteomes" id="UP001597361"/>
    </source>
</evidence>
<evidence type="ECO:0000259" key="2">
    <source>
        <dbReference type="Pfam" id="PF14587"/>
    </source>
</evidence>
<evidence type="ECO:0000313" key="4">
    <source>
        <dbReference type="EMBL" id="MFD2033891.1"/>
    </source>
</evidence>
<comment type="caution">
    <text evidence="4">The sequence shown here is derived from an EMBL/GenBank/DDBJ whole genome shotgun (WGS) entry which is preliminary data.</text>
</comment>
<dbReference type="PANTHER" id="PTHR42767:SF1">
    <property type="entry name" value="ENDO-BETA-1,6-GALACTANASE-LIKE DOMAIN-CONTAINING PROTEIN"/>
    <property type="match status" value="1"/>
</dbReference>
<dbReference type="SUPFAM" id="SSF51445">
    <property type="entry name" value="(Trans)glycosidases"/>
    <property type="match status" value="1"/>
</dbReference>
<dbReference type="PANTHER" id="PTHR42767">
    <property type="entry name" value="ENDO-BETA-1,6-GALACTANASE"/>
    <property type="match status" value="1"/>
</dbReference>
<reference evidence="5" key="1">
    <citation type="journal article" date="2019" name="Int. J. Syst. Evol. Microbiol.">
        <title>The Global Catalogue of Microorganisms (GCM) 10K type strain sequencing project: providing services to taxonomists for standard genome sequencing and annotation.</title>
        <authorList>
            <consortium name="The Broad Institute Genomics Platform"/>
            <consortium name="The Broad Institute Genome Sequencing Center for Infectious Disease"/>
            <person name="Wu L."/>
            <person name="Ma J."/>
        </authorList>
    </citation>
    <scope>NUCLEOTIDE SEQUENCE [LARGE SCALE GENOMIC DNA]</scope>
    <source>
        <strain evidence="5">CGMCC 1.15180</strain>
    </source>
</reference>
<dbReference type="Pfam" id="PF17189">
    <property type="entry name" value="Glyco_hydro_30C"/>
    <property type="match status" value="1"/>
</dbReference>
<evidence type="ECO:0000259" key="3">
    <source>
        <dbReference type="Pfam" id="PF17189"/>
    </source>
</evidence>
<organism evidence="4 5">
    <name type="scientific">Belliella marina</name>
    <dbReference type="NCBI Taxonomy" id="1644146"/>
    <lineage>
        <taxon>Bacteria</taxon>
        <taxon>Pseudomonadati</taxon>
        <taxon>Bacteroidota</taxon>
        <taxon>Cytophagia</taxon>
        <taxon>Cytophagales</taxon>
        <taxon>Cyclobacteriaceae</taxon>
        <taxon>Belliella</taxon>
    </lineage>
</organism>
<feature type="chain" id="PRO_5047069740" evidence="1">
    <location>
        <begin position="29"/>
        <end position="530"/>
    </location>
</feature>
<keyword evidence="1" id="KW-0732">Signal</keyword>
<keyword evidence="5" id="KW-1185">Reference proteome</keyword>
<dbReference type="RefSeq" id="WP_376883617.1">
    <property type="nucleotide sequence ID" value="NZ_JBHUHR010000012.1"/>
</dbReference>
<dbReference type="Gene3D" id="2.60.40.1180">
    <property type="entry name" value="Golgi alpha-mannosidase II"/>
    <property type="match status" value="1"/>
</dbReference>
<dbReference type="EMBL" id="JBHUHR010000012">
    <property type="protein sequence ID" value="MFD2033891.1"/>
    <property type="molecule type" value="Genomic_DNA"/>
</dbReference>
<dbReference type="Pfam" id="PF14587">
    <property type="entry name" value="Glyco_hydr_30_2"/>
    <property type="match status" value="1"/>
</dbReference>
<feature type="domain" description="Glycosyl hydrolase family 30 beta sandwich" evidence="3">
    <location>
        <begin position="436"/>
        <end position="524"/>
    </location>
</feature>
<dbReference type="PROSITE" id="PS51257">
    <property type="entry name" value="PROKAR_LIPOPROTEIN"/>
    <property type="match status" value="1"/>
</dbReference>
<accession>A0ABW4VIH1</accession>
<keyword evidence="4" id="KW-0378">Hydrolase</keyword>
<sequence>MKTGIIKSIRIAVCLGSAWILLSSTSCSDNENGDQKHEGQRNIYSIEIDPETTYQEIDHFGASDAWSGQFVGNWPEEKKNAIADLLFSQELDSQGQPKGIGLSLWRFNLGAGSAEQGAGSGIGDLWRRAPSFMDAEGNFNAERQAAQVWFAKAAKDRSVDYLLTFLNSPPVWLTKNGRAFASNANESNLAAENYDAFGEYMAASIQGMEKEGLKVDYISPVNEPQWDWIDGGQEGTPFWNHEIAGIVRALDRKLDEKGLGTKIDVAEAGQIEYLYEEHNRPGRSNQIVDFFNETSENYIGDLRHISQNISGHSYFTTSPFQQAVSKRRQLSQAIESTNGLKYWMSEYCILGDNDGEIQGNGKDLGMTPALYMARVIHNDLAIAQASAWHWWIAISPYNYKDGLVYISKTESDGSYESSKMMWALGNYSRFIRPGFQRIGVQVNGQIEQSQNLLCSAYKDPETNEMVIVAVNSSVNEVELDLKSVQLKGKLDLTGYLTDLENDLAPMDFHAGDHIVVPARSIITLTTQKQQ</sequence>
<dbReference type="InterPro" id="IPR017853">
    <property type="entry name" value="GH"/>
</dbReference>